<name>A0A7Y6TUT3_9BURK</name>
<protein>
    <submittedName>
        <fullName evidence="3">Uncharacterized protein</fullName>
    </submittedName>
</protein>
<proteinExistence type="predicted"/>
<evidence type="ECO:0000256" key="2">
    <source>
        <dbReference type="SAM" id="SignalP"/>
    </source>
</evidence>
<accession>A0A7Y6TUT3</accession>
<feature type="region of interest" description="Disordered" evidence="1">
    <location>
        <begin position="27"/>
        <end position="97"/>
    </location>
</feature>
<feature type="signal peptide" evidence="2">
    <location>
        <begin position="1"/>
        <end position="24"/>
    </location>
</feature>
<feature type="compositionally biased region" description="Low complexity" evidence="1">
    <location>
        <begin position="27"/>
        <end position="43"/>
    </location>
</feature>
<dbReference type="Proteomes" id="UP000529637">
    <property type="component" value="Unassembled WGS sequence"/>
</dbReference>
<feature type="compositionally biased region" description="Basic and acidic residues" evidence="1">
    <location>
        <begin position="78"/>
        <end position="95"/>
    </location>
</feature>
<feature type="chain" id="PRO_5030922333" evidence="2">
    <location>
        <begin position="25"/>
        <end position="131"/>
    </location>
</feature>
<evidence type="ECO:0000313" key="4">
    <source>
        <dbReference type="Proteomes" id="UP000529637"/>
    </source>
</evidence>
<sequence length="131" mass="13322">MTHKPLALVSVLICSLFLGGAVHAASGAASAPDAPSRPVSDVGSSGGGDASRPVVGTRVGGSPADAAFRAAHQQSGADYRRARDACNAGPRDKRSPCLKGARDALQQARLEARVQHDAAKRAERAASAKAR</sequence>
<evidence type="ECO:0000313" key="3">
    <source>
        <dbReference type="EMBL" id="NUZ04384.1"/>
    </source>
</evidence>
<dbReference type="RefSeq" id="WP_176065298.1">
    <property type="nucleotide sequence ID" value="NZ_JABWMJ010000001.1"/>
</dbReference>
<gene>
    <name evidence="3" type="ORF">HQN59_01280</name>
</gene>
<organism evidence="3 4">
    <name type="scientific">Piscinibacter koreensis</name>
    <dbReference type="NCBI Taxonomy" id="2742824"/>
    <lineage>
        <taxon>Bacteria</taxon>
        <taxon>Pseudomonadati</taxon>
        <taxon>Pseudomonadota</taxon>
        <taxon>Betaproteobacteria</taxon>
        <taxon>Burkholderiales</taxon>
        <taxon>Sphaerotilaceae</taxon>
        <taxon>Piscinibacter</taxon>
    </lineage>
</organism>
<comment type="caution">
    <text evidence="3">The sequence shown here is derived from an EMBL/GenBank/DDBJ whole genome shotgun (WGS) entry which is preliminary data.</text>
</comment>
<reference evidence="3 4" key="1">
    <citation type="submission" date="2020-06" db="EMBL/GenBank/DDBJ databases">
        <title>Schlegella sp. ID0723 isolated from air conditioner.</title>
        <authorList>
            <person name="Kim D.Y."/>
            <person name="Kim D.-U."/>
        </authorList>
    </citation>
    <scope>NUCLEOTIDE SEQUENCE [LARGE SCALE GENOMIC DNA]</scope>
    <source>
        <strain evidence="3 4">ID0723</strain>
    </source>
</reference>
<keyword evidence="4" id="KW-1185">Reference proteome</keyword>
<dbReference type="EMBL" id="JABWMJ010000001">
    <property type="protein sequence ID" value="NUZ04384.1"/>
    <property type="molecule type" value="Genomic_DNA"/>
</dbReference>
<evidence type="ECO:0000256" key="1">
    <source>
        <dbReference type="SAM" id="MobiDB-lite"/>
    </source>
</evidence>
<keyword evidence="2" id="KW-0732">Signal</keyword>
<dbReference type="AlphaFoldDB" id="A0A7Y6TUT3"/>